<dbReference type="EMBL" id="JARJCW010000027">
    <property type="protein sequence ID" value="KAJ7210744.1"/>
    <property type="molecule type" value="Genomic_DNA"/>
</dbReference>
<accession>A0AAD6YAT4</accession>
<evidence type="ECO:0008006" key="3">
    <source>
        <dbReference type="Google" id="ProtNLM"/>
    </source>
</evidence>
<organism evidence="1 2">
    <name type="scientific">Mycena pura</name>
    <dbReference type="NCBI Taxonomy" id="153505"/>
    <lineage>
        <taxon>Eukaryota</taxon>
        <taxon>Fungi</taxon>
        <taxon>Dikarya</taxon>
        <taxon>Basidiomycota</taxon>
        <taxon>Agaricomycotina</taxon>
        <taxon>Agaricomycetes</taxon>
        <taxon>Agaricomycetidae</taxon>
        <taxon>Agaricales</taxon>
        <taxon>Marasmiineae</taxon>
        <taxon>Mycenaceae</taxon>
        <taxon>Mycena</taxon>
    </lineage>
</organism>
<proteinExistence type="predicted"/>
<dbReference type="Proteomes" id="UP001219525">
    <property type="component" value="Unassembled WGS sequence"/>
</dbReference>
<keyword evidence="2" id="KW-1185">Reference proteome</keyword>
<evidence type="ECO:0000313" key="2">
    <source>
        <dbReference type="Proteomes" id="UP001219525"/>
    </source>
</evidence>
<dbReference type="SUPFAM" id="SSF69322">
    <property type="entry name" value="Tricorn protease domain 2"/>
    <property type="match status" value="1"/>
</dbReference>
<dbReference type="InterPro" id="IPR015943">
    <property type="entry name" value="WD40/YVTN_repeat-like_dom_sf"/>
</dbReference>
<comment type="caution">
    <text evidence="1">The sequence shown here is derived from an EMBL/GenBank/DDBJ whole genome shotgun (WGS) entry which is preliminary data.</text>
</comment>
<dbReference type="AlphaFoldDB" id="A0AAD6YAT4"/>
<name>A0AAD6YAT4_9AGAR</name>
<reference evidence="1" key="1">
    <citation type="submission" date="2023-03" db="EMBL/GenBank/DDBJ databases">
        <title>Massive genome expansion in bonnet fungi (Mycena s.s.) driven by repeated elements and novel gene families across ecological guilds.</title>
        <authorList>
            <consortium name="Lawrence Berkeley National Laboratory"/>
            <person name="Harder C.B."/>
            <person name="Miyauchi S."/>
            <person name="Viragh M."/>
            <person name="Kuo A."/>
            <person name="Thoen E."/>
            <person name="Andreopoulos B."/>
            <person name="Lu D."/>
            <person name="Skrede I."/>
            <person name="Drula E."/>
            <person name="Henrissat B."/>
            <person name="Morin E."/>
            <person name="Kohler A."/>
            <person name="Barry K."/>
            <person name="LaButti K."/>
            <person name="Morin E."/>
            <person name="Salamov A."/>
            <person name="Lipzen A."/>
            <person name="Mereny Z."/>
            <person name="Hegedus B."/>
            <person name="Baldrian P."/>
            <person name="Stursova M."/>
            <person name="Weitz H."/>
            <person name="Taylor A."/>
            <person name="Grigoriev I.V."/>
            <person name="Nagy L.G."/>
            <person name="Martin F."/>
            <person name="Kauserud H."/>
        </authorList>
    </citation>
    <scope>NUCLEOTIDE SEQUENCE</scope>
    <source>
        <strain evidence="1">9144</strain>
    </source>
</reference>
<dbReference type="Gene3D" id="2.130.10.10">
    <property type="entry name" value="YVTN repeat-like/Quinoprotein amine dehydrogenase"/>
    <property type="match status" value="1"/>
</dbReference>
<sequence>MPLARLPYVQHRGVERHPGSVLTLAATPDGAILASGGKGLSPPSEYTHLCAGSQGTRLWNIADMSPLPRPSAAGIRGATLVVIWAFQADEPQDVLYSGTQNGYLFCWRQKDQAFEETFVMQMPDPGEITAMAFDSTNNRLCLCSRNDTVQSWKIAKDPLTGKWVPTNVFSVKVSRLSPQAITFAGFDNSQDRDIIVFGMHNSGPICTIRGRTGEVTSQWSVGARIGDAAFNWKDGIFCLDDSASGPGLYRFSDQTKTKTYEIEPARKNKRPKNVRFGDQGSSLICGSDHGCVYVFDTRSGEELAALSVGTSEWLQVIATTEIDGVSVIFGAQTRALDFSEEIFVWKRAQPARKAITGQEKTNFIVKVLVVLGCMAFVYQNVGTKVMELYDVIQGYSATPDAFAGAGASTKDFTLP</sequence>
<evidence type="ECO:0000313" key="1">
    <source>
        <dbReference type="EMBL" id="KAJ7210744.1"/>
    </source>
</evidence>
<protein>
    <recommendedName>
        <fullName evidence="3">WD40 repeat-like protein</fullName>
    </recommendedName>
</protein>
<gene>
    <name evidence="1" type="ORF">GGX14DRAFT_394377</name>
</gene>